<feature type="compositionally biased region" description="Low complexity" evidence="10">
    <location>
        <begin position="606"/>
        <end position="618"/>
    </location>
</feature>
<dbReference type="GO" id="GO:0006338">
    <property type="term" value="P:chromatin remodeling"/>
    <property type="evidence" value="ECO:0007669"/>
    <property type="project" value="TreeGrafter"/>
</dbReference>
<dbReference type="SMART" id="SM00717">
    <property type="entry name" value="SANT"/>
    <property type="match status" value="1"/>
</dbReference>
<dbReference type="GO" id="GO:0003713">
    <property type="term" value="F:transcription coactivator activity"/>
    <property type="evidence" value="ECO:0007669"/>
    <property type="project" value="InterPro"/>
</dbReference>
<dbReference type="Pfam" id="PF04433">
    <property type="entry name" value="SWIRM"/>
    <property type="match status" value="1"/>
</dbReference>
<dbReference type="Proteomes" id="UP000002748">
    <property type="component" value="Unassembled WGS sequence"/>
</dbReference>
<dbReference type="PANTHER" id="PTHR12374:SF20">
    <property type="entry name" value="TRANSCRIPTIONAL ADAPTER 2-ALPHA"/>
    <property type="match status" value="1"/>
</dbReference>
<dbReference type="VEuPathDB" id="FungiDB:A1Q1_04224"/>
<dbReference type="SUPFAM" id="SSF46689">
    <property type="entry name" value="Homeodomain-like"/>
    <property type="match status" value="2"/>
</dbReference>
<dbReference type="InterPro" id="IPR017884">
    <property type="entry name" value="SANT_dom"/>
</dbReference>
<keyword evidence="6 8" id="KW-0804">Transcription</keyword>
<dbReference type="HOGENOM" id="CLU_018273_3_0_1"/>
<organism evidence="15 16">
    <name type="scientific">Trichosporon asahii var. asahii (strain ATCC 90039 / CBS 2479 / JCM 2466 / KCTC 7840 / NBRC 103889/ NCYC 2677 / UAMH 7654)</name>
    <name type="common">Yeast</name>
    <dbReference type="NCBI Taxonomy" id="1186058"/>
    <lineage>
        <taxon>Eukaryota</taxon>
        <taxon>Fungi</taxon>
        <taxon>Dikarya</taxon>
        <taxon>Basidiomycota</taxon>
        <taxon>Agaricomycotina</taxon>
        <taxon>Tremellomycetes</taxon>
        <taxon>Trichosporonales</taxon>
        <taxon>Trichosporonaceae</taxon>
        <taxon>Trichosporon</taxon>
    </lineage>
</organism>
<evidence type="ECO:0000256" key="2">
    <source>
        <dbReference type="ARBA" id="ARBA00022723"/>
    </source>
</evidence>
<comment type="caution">
    <text evidence="15">The sequence shown here is derived from an EMBL/GenBank/DDBJ whole genome shotgun (WGS) entry which is preliminary data.</text>
</comment>
<dbReference type="CDD" id="cd00167">
    <property type="entry name" value="SANT"/>
    <property type="match status" value="1"/>
</dbReference>
<comment type="subcellular location">
    <subcellularLocation>
        <location evidence="1 8">Nucleus</location>
    </subcellularLocation>
</comment>
<evidence type="ECO:0000259" key="12">
    <source>
        <dbReference type="PROSITE" id="PS50135"/>
    </source>
</evidence>
<feature type="compositionally biased region" description="Basic and acidic residues" evidence="10">
    <location>
        <begin position="280"/>
        <end position="295"/>
    </location>
</feature>
<dbReference type="PANTHER" id="PTHR12374">
    <property type="entry name" value="TRANSCRIPTIONAL ADAPTOR 2 ADA2 -RELATED"/>
    <property type="match status" value="1"/>
</dbReference>
<accession>J5SQN2</accession>
<evidence type="ECO:0000259" key="11">
    <source>
        <dbReference type="PROSITE" id="PS50090"/>
    </source>
</evidence>
<gene>
    <name evidence="15" type="ORF">A1Q1_04224</name>
</gene>
<dbReference type="FunFam" id="1.10.10.10:FF:000087">
    <property type="entry name" value="Transcriptional adapter 2"/>
    <property type="match status" value="1"/>
</dbReference>
<dbReference type="GO" id="GO:0005634">
    <property type="term" value="C:nucleus"/>
    <property type="evidence" value="ECO:0007669"/>
    <property type="project" value="UniProtKB-SubCell"/>
</dbReference>
<feature type="domain" description="SWIRM" evidence="13">
    <location>
        <begin position="487"/>
        <end position="583"/>
    </location>
</feature>
<dbReference type="FunFam" id="1.10.10.60:FF:000115">
    <property type="entry name" value="Transcriptional adapter 2"/>
    <property type="match status" value="1"/>
</dbReference>
<dbReference type="PIRSF" id="PIRSF025024">
    <property type="entry name" value="Transcriptional_adaptor_2"/>
    <property type="match status" value="1"/>
</dbReference>
<feature type="region of interest" description="Disordered" evidence="10">
    <location>
        <begin position="458"/>
        <end position="496"/>
    </location>
</feature>
<feature type="domain" description="SANT" evidence="14">
    <location>
        <begin position="87"/>
        <end position="139"/>
    </location>
</feature>
<evidence type="ECO:0000256" key="5">
    <source>
        <dbReference type="ARBA" id="ARBA00023015"/>
    </source>
</evidence>
<dbReference type="Pfam" id="PF00249">
    <property type="entry name" value="Myb_DNA-binding"/>
    <property type="match status" value="1"/>
</dbReference>
<dbReference type="PROSITE" id="PS51293">
    <property type="entry name" value="SANT"/>
    <property type="match status" value="1"/>
</dbReference>
<evidence type="ECO:0000256" key="9">
    <source>
        <dbReference type="PROSITE-ProRule" id="PRU00228"/>
    </source>
</evidence>
<evidence type="ECO:0000259" key="13">
    <source>
        <dbReference type="PROSITE" id="PS50934"/>
    </source>
</evidence>
<proteinExistence type="predicted"/>
<evidence type="ECO:0000256" key="1">
    <source>
        <dbReference type="ARBA" id="ARBA00004123"/>
    </source>
</evidence>
<evidence type="ECO:0000256" key="4">
    <source>
        <dbReference type="ARBA" id="ARBA00022833"/>
    </source>
</evidence>
<dbReference type="CDD" id="cd02335">
    <property type="entry name" value="ZZ_ADA2"/>
    <property type="match status" value="1"/>
</dbReference>
<feature type="region of interest" description="Disordered" evidence="10">
    <location>
        <begin position="606"/>
        <end position="632"/>
    </location>
</feature>
<dbReference type="KEGG" id="tasa:A1Q1_04224"/>
<feature type="domain" description="ZZ-type" evidence="12">
    <location>
        <begin position="27"/>
        <end position="85"/>
    </location>
</feature>
<dbReference type="InterPro" id="IPR016827">
    <property type="entry name" value="Ada2/TADA2"/>
</dbReference>
<dbReference type="InterPro" id="IPR001005">
    <property type="entry name" value="SANT/Myb"/>
</dbReference>
<dbReference type="InterPro" id="IPR055141">
    <property type="entry name" value="TADA2A_B-like_dom"/>
</dbReference>
<feature type="compositionally biased region" description="Acidic residues" evidence="10">
    <location>
        <begin position="262"/>
        <end position="279"/>
    </location>
</feature>
<dbReference type="PROSITE" id="PS50934">
    <property type="entry name" value="SWIRM"/>
    <property type="match status" value="1"/>
</dbReference>
<dbReference type="GO" id="GO:0003682">
    <property type="term" value="F:chromatin binding"/>
    <property type="evidence" value="ECO:0007669"/>
    <property type="project" value="TreeGrafter"/>
</dbReference>
<dbReference type="GeneID" id="25987737"/>
<dbReference type="Gene3D" id="1.10.10.10">
    <property type="entry name" value="Winged helix-like DNA-binding domain superfamily/Winged helix DNA-binding domain"/>
    <property type="match status" value="1"/>
</dbReference>
<dbReference type="InterPro" id="IPR007526">
    <property type="entry name" value="SWIRM"/>
</dbReference>
<dbReference type="InterPro" id="IPR043145">
    <property type="entry name" value="Znf_ZZ_sf"/>
</dbReference>
<dbReference type="EMBL" id="ALBS01000266">
    <property type="protein sequence ID" value="EJT46981.1"/>
    <property type="molecule type" value="Genomic_DNA"/>
</dbReference>
<dbReference type="Gene3D" id="1.10.10.60">
    <property type="entry name" value="Homeodomain-like"/>
    <property type="match status" value="1"/>
</dbReference>
<dbReference type="InterPro" id="IPR009057">
    <property type="entry name" value="Homeodomain-like_sf"/>
</dbReference>
<dbReference type="InterPro" id="IPR000433">
    <property type="entry name" value="Znf_ZZ"/>
</dbReference>
<dbReference type="OrthoDB" id="270417at2759"/>
<dbReference type="PROSITE" id="PS50090">
    <property type="entry name" value="MYB_LIKE"/>
    <property type="match status" value="1"/>
</dbReference>
<dbReference type="Pfam" id="PF25299">
    <property type="entry name" value="ZZ_ADA2"/>
    <property type="match status" value="1"/>
</dbReference>
<protein>
    <recommendedName>
        <fullName evidence="8">Transcriptional adapter 2</fullName>
    </recommendedName>
</protein>
<feature type="region of interest" description="Disordered" evidence="10">
    <location>
        <begin position="252"/>
        <end position="320"/>
    </location>
</feature>
<dbReference type="InterPro" id="IPR041983">
    <property type="entry name" value="ADA2-like_ZZ"/>
</dbReference>
<dbReference type="GO" id="GO:0070461">
    <property type="term" value="C:SAGA-type complex"/>
    <property type="evidence" value="ECO:0007669"/>
    <property type="project" value="TreeGrafter"/>
</dbReference>
<dbReference type="PROSITE" id="PS01357">
    <property type="entry name" value="ZF_ZZ_1"/>
    <property type="match status" value="1"/>
</dbReference>
<evidence type="ECO:0000313" key="16">
    <source>
        <dbReference type="Proteomes" id="UP000002748"/>
    </source>
</evidence>
<keyword evidence="3 9" id="KW-0863">Zinc-finger</keyword>
<reference evidence="15 16" key="1">
    <citation type="journal article" date="2012" name="Eukaryot. Cell">
        <title>Draft genome sequence of CBS 2479, the standard type strain of Trichosporon asahii.</title>
        <authorList>
            <person name="Yang R.Y."/>
            <person name="Li H.T."/>
            <person name="Zhu H."/>
            <person name="Zhou G.P."/>
            <person name="Wang M."/>
            <person name="Wang L."/>
        </authorList>
    </citation>
    <scope>NUCLEOTIDE SEQUENCE [LARGE SCALE GENOMIC DNA]</scope>
    <source>
        <strain evidence="16">ATCC 90039 / CBS 2479 / JCM 2466 / KCTC 7840 / NCYC 2677 / UAMH 7654</strain>
    </source>
</reference>
<keyword evidence="4" id="KW-0862">Zinc</keyword>
<name>J5SQN2_TRIAS</name>
<dbReference type="RefSeq" id="XP_014178076.1">
    <property type="nucleotide sequence ID" value="XM_014322601.1"/>
</dbReference>
<keyword evidence="5 8" id="KW-0805">Transcription regulation</keyword>
<evidence type="ECO:0000256" key="6">
    <source>
        <dbReference type="ARBA" id="ARBA00023163"/>
    </source>
</evidence>
<evidence type="ECO:0000313" key="15">
    <source>
        <dbReference type="EMBL" id="EJT46981.1"/>
    </source>
</evidence>
<evidence type="ECO:0000256" key="10">
    <source>
        <dbReference type="SAM" id="MobiDB-lite"/>
    </source>
</evidence>
<dbReference type="InterPro" id="IPR036388">
    <property type="entry name" value="WH-like_DNA-bd_sf"/>
</dbReference>
<evidence type="ECO:0000259" key="14">
    <source>
        <dbReference type="PROSITE" id="PS51293"/>
    </source>
</evidence>
<evidence type="ECO:0000256" key="7">
    <source>
        <dbReference type="ARBA" id="ARBA00023242"/>
    </source>
</evidence>
<dbReference type="SMART" id="SM00291">
    <property type="entry name" value="ZnF_ZZ"/>
    <property type="match status" value="1"/>
</dbReference>
<feature type="compositionally biased region" description="Basic and acidic residues" evidence="10">
    <location>
        <begin position="472"/>
        <end position="481"/>
    </location>
</feature>
<dbReference type="Pfam" id="PF22941">
    <property type="entry name" value="TADA2A-like_3rd"/>
    <property type="match status" value="2"/>
</dbReference>
<dbReference type="SUPFAM" id="SSF57850">
    <property type="entry name" value="RING/U-box"/>
    <property type="match status" value="1"/>
</dbReference>
<evidence type="ECO:0000256" key="3">
    <source>
        <dbReference type="ARBA" id="ARBA00022771"/>
    </source>
</evidence>
<evidence type="ECO:0000256" key="8">
    <source>
        <dbReference type="PIRNR" id="PIRNR025024"/>
    </source>
</evidence>
<dbReference type="GO" id="GO:0008270">
    <property type="term" value="F:zinc ion binding"/>
    <property type="evidence" value="ECO:0007669"/>
    <property type="project" value="UniProtKB-KW"/>
</dbReference>
<sequence>MTKIQRRARAADTAPSGAAAPITAETGIKYTCDVCGVDVTHTVHIHCAAKECEEVDLCPNCFSEGKEVQQHKAWHPYKVIEQHSYPIFTSDWGADEELLLISGCSTYGLGNWIEIADHVGTRTKEECEKHYLEVFLGVGDGSEAKKCADPKVSVEEAADKYEVYMPPMDRTFNIDPDVFQKQKKARIEEMRKPAALPSASAIAPLVSAPTNHEVGGFMPGRLEFESEIDNDAELAVKDMDFGLVFKYGGDEQPAAKVTRPVEEEEEDEEGSEEGSEEGEDVKPNVEEDVDVKSEPSDDGSASSKKRKRDAEEPAQDVEDEDELEIKLAMLDIYFSKLDKREMVKDFIFDRALTEHKKIQANERKRPKDERELVQRYKVFAKLQTAQDFETLIEGLIYETQLRKRIGELQEYRRFGITTAAEAETYEAAKAARAGYRPVLSREPTEIMRTGARVNAGQHRFLHGTPPPGAAGHGDRGSRDPTPRAPGHTGRKPPAPLNLANAASLDLLSSEEQNLCSTLRVLPKPYLMIKETYLRENERRKGLLKRRDARKMMKIDVNKSGRIFDFLVANGILKLMYDPTIKGLGPGKEGHHIGVPIDVTTGRPLPQAAAQPVVQQQPAAAPPPSVTVNGGAS</sequence>
<dbReference type="AlphaFoldDB" id="J5SQN2"/>
<dbReference type="GO" id="GO:0006357">
    <property type="term" value="P:regulation of transcription by RNA polymerase II"/>
    <property type="evidence" value="ECO:0007669"/>
    <property type="project" value="InterPro"/>
</dbReference>
<dbReference type="FunFam" id="3.30.60.90:FF:000008">
    <property type="entry name" value="Transcriptional adapter 2"/>
    <property type="match status" value="1"/>
</dbReference>
<feature type="domain" description="Myb-like" evidence="11">
    <location>
        <begin position="90"/>
        <end position="135"/>
    </location>
</feature>
<keyword evidence="2" id="KW-0479">Metal-binding</keyword>
<dbReference type="PROSITE" id="PS50135">
    <property type="entry name" value="ZF_ZZ_2"/>
    <property type="match status" value="1"/>
</dbReference>
<dbReference type="Gene3D" id="3.30.60.90">
    <property type="match status" value="1"/>
</dbReference>
<keyword evidence="7 8" id="KW-0539">Nucleus</keyword>